<comment type="caution">
    <text evidence="4">The sequence shown here is derived from an EMBL/GenBank/DDBJ whole genome shotgun (WGS) entry which is preliminary data.</text>
</comment>
<evidence type="ECO:0000313" key="4">
    <source>
        <dbReference type="EMBL" id="CAA7053595.1"/>
    </source>
</evidence>
<dbReference type="EMBL" id="CACVBM020001540">
    <property type="protein sequence ID" value="CAA7053595.1"/>
    <property type="molecule type" value="Genomic_DNA"/>
</dbReference>
<protein>
    <recommendedName>
        <fullName evidence="6">Retrotransposon Copia-like N-terminal domain-containing protein</fullName>
    </recommendedName>
</protein>
<evidence type="ECO:0000256" key="1">
    <source>
        <dbReference type="SAM" id="MobiDB-lite"/>
    </source>
</evidence>
<dbReference type="AlphaFoldDB" id="A0A6D2KGF2"/>
<dbReference type="PANTHER" id="PTHR37610">
    <property type="entry name" value="CCHC-TYPE DOMAIN-CONTAINING PROTEIN"/>
    <property type="match status" value="1"/>
</dbReference>
<feature type="region of interest" description="Disordered" evidence="1">
    <location>
        <begin position="1"/>
        <end position="28"/>
    </location>
</feature>
<dbReference type="Proteomes" id="UP000467841">
    <property type="component" value="Unassembled WGS sequence"/>
</dbReference>
<dbReference type="InterPro" id="IPR029472">
    <property type="entry name" value="Copia-like_N"/>
</dbReference>
<feature type="domain" description="Retrotransposon gag" evidence="2">
    <location>
        <begin position="117"/>
        <end position="176"/>
    </location>
</feature>
<reference evidence="4" key="1">
    <citation type="submission" date="2020-01" db="EMBL/GenBank/DDBJ databases">
        <authorList>
            <person name="Mishra B."/>
        </authorList>
    </citation>
    <scope>NUCLEOTIDE SEQUENCE [LARGE SCALE GENOMIC DNA]</scope>
</reference>
<proteinExistence type="predicted"/>
<dbReference type="PANTHER" id="PTHR37610:SF101">
    <property type="entry name" value="(RAPE) HYPOTHETICAL PROTEIN"/>
    <property type="match status" value="1"/>
</dbReference>
<dbReference type="OrthoDB" id="1112175at2759"/>
<dbReference type="InterPro" id="IPR005162">
    <property type="entry name" value="Retrotrans_gag_dom"/>
</dbReference>
<evidence type="ECO:0000259" key="3">
    <source>
        <dbReference type="Pfam" id="PF14244"/>
    </source>
</evidence>
<dbReference type="Pfam" id="PF03732">
    <property type="entry name" value="Retrotrans_gag"/>
    <property type="match status" value="1"/>
</dbReference>
<feature type="compositionally biased region" description="Basic and acidic residues" evidence="1">
    <location>
        <begin position="17"/>
        <end position="28"/>
    </location>
</feature>
<dbReference type="Pfam" id="PF14244">
    <property type="entry name" value="Retrotran_gag_3"/>
    <property type="match status" value="1"/>
</dbReference>
<gene>
    <name evidence="4" type="ORF">MERR_LOCUS40831</name>
</gene>
<evidence type="ECO:0008006" key="6">
    <source>
        <dbReference type="Google" id="ProtNLM"/>
    </source>
</evidence>
<evidence type="ECO:0000313" key="5">
    <source>
        <dbReference type="Proteomes" id="UP000467841"/>
    </source>
</evidence>
<feature type="compositionally biased region" description="Polar residues" evidence="1">
    <location>
        <begin position="1"/>
        <end position="16"/>
    </location>
</feature>
<feature type="domain" description="Retrotransposon Copia-like N-terminal" evidence="3">
    <location>
        <begin position="41"/>
        <end position="86"/>
    </location>
</feature>
<accession>A0A6D2KGF2</accession>
<keyword evidence="5" id="KW-1185">Reference proteome</keyword>
<evidence type="ECO:0000259" key="2">
    <source>
        <dbReference type="Pfam" id="PF03732"/>
    </source>
</evidence>
<name>A0A6D2KGF2_9BRAS</name>
<organism evidence="4 5">
    <name type="scientific">Microthlaspi erraticum</name>
    <dbReference type="NCBI Taxonomy" id="1685480"/>
    <lineage>
        <taxon>Eukaryota</taxon>
        <taxon>Viridiplantae</taxon>
        <taxon>Streptophyta</taxon>
        <taxon>Embryophyta</taxon>
        <taxon>Tracheophyta</taxon>
        <taxon>Spermatophyta</taxon>
        <taxon>Magnoliopsida</taxon>
        <taxon>eudicotyledons</taxon>
        <taxon>Gunneridae</taxon>
        <taxon>Pentapetalae</taxon>
        <taxon>rosids</taxon>
        <taxon>malvids</taxon>
        <taxon>Brassicales</taxon>
        <taxon>Brassicaceae</taxon>
        <taxon>Coluteocarpeae</taxon>
        <taxon>Microthlaspi</taxon>
    </lineage>
</organism>
<sequence length="202" mass="22713">MTKNGGSKTEGGNTSGEKNEMAKITSGEKKDMGPIYQLAANENPGAMIAQVQFNGDNFDEWAQAMRTALRVKKKYGFVDGSIPKPDENSAEFEDWTSASSMVALWILNTIEPKVRRTLANKEDPTELWQEIKDRFSEGNGPRIQEIKTELANLRQGGMTVIDYYGKLQMLWDDLMNYEPTLTCKCGKCTCNLNLQIEKKKRG</sequence>